<protein>
    <recommendedName>
        <fullName evidence="4">Myb/SANT-like domain-containing protein</fullName>
    </recommendedName>
</protein>
<dbReference type="EMBL" id="JAAIUW010000007">
    <property type="protein sequence ID" value="KAF7823594.1"/>
    <property type="molecule type" value="Genomic_DNA"/>
</dbReference>
<accession>A0A834WNN4</accession>
<dbReference type="OrthoDB" id="1434512at2759"/>
<organism evidence="2 3">
    <name type="scientific">Senna tora</name>
    <dbReference type="NCBI Taxonomy" id="362788"/>
    <lineage>
        <taxon>Eukaryota</taxon>
        <taxon>Viridiplantae</taxon>
        <taxon>Streptophyta</taxon>
        <taxon>Embryophyta</taxon>
        <taxon>Tracheophyta</taxon>
        <taxon>Spermatophyta</taxon>
        <taxon>Magnoliopsida</taxon>
        <taxon>eudicotyledons</taxon>
        <taxon>Gunneridae</taxon>
        <taxon>Pentapetalae</taxon>
        <taxon>rosids</taxon>
        <taxon>fabids</taxon>
        <taxon>Fabales</taxon>
        <taxon>Fabaceae</taxon>
        <taxon>Caesalpinioideae</taxon>
        <taxon>Cassia clade</taxon>
        <taxon>Senna</taxon>
    </lineage>
</organism>
<sequence>MESKIPGCGLKAIPHIQSRYKTLKASWKEVYDMLYGSNALGFGWDPNRCHKKCVPFRTKPFPLFENLTDLFGKDQANKKDVESPYDVVGEISKETESDIPTQTIESSSRKRQKRQNVDESANDMFNSAVDKICVLMDSGFENATKELCFHLLNEKEVTETLDKLYSDLLLINDITFNEVFAAHIHLTSNPCQLLSYNRLPNDAKLYWIRHLLNNK</sequence>
<gene>
    <name evidence="2" type="ORF">G2W53_021738</name>
</gene>
<dbReference type="Proteomes" id="UP000634136">
    <property type="component" value="Unassembled WGS sequence"/>
</dbReference>
<evidence type="ECO:0000256" key="1">
    <source>
        <dbReference type="SAM" id="MobiDB-lite"/>
    </source>
</evidence>
<evidence type="ECO:0000313" key="3">
    <source>
        <dbReference type="Proteomes" id="UP000634136"/>
    </source>
</evidence>
<proteinExistence type="predicted"/>
<dbReference type="PANTHER" id="PTHR46250">
    <property type="entry name" value="MYB/SANT-LIKE DNA-BINDING DOMAIN PROTEIN-RELATED"/>
    <property type="match status" value="1"/>
</dbReference>
<keyword evidence="3" id="KW-1185">Reference proteome</keyword>
<evidence type="ECO:0000313" key="2">
    <source>
        <dbReference type="EMBL" id="KAF7823594.1"/>
    </source>
</evidence>
<feature type="region of interest" description="Disordered" evidence="1">
    <location>
        <begin position="96"/>
        <end position="119"/>
    </location>
</feature>
<dbReference type="AlphaFoldDB" id="A0A834WNN4"/>
<comment type="caution">
    <text evidence="2">The sequence shown here is derived from an EMBL/GenBank/DDBJ whole genome shotgun (WGS) entry which is preliminary data.</text>
</comment>
<name>A0A834WNN4_9FABA</name>
<dbReference type="PANTHER" id="PTHR46250:SF17">
    <property type="entry name" value="MYB_SANT-LIKE DOMAIN-CONTAINING PROTEIN"/>
    <property type="match status" value="1"/>
</dbReference>
<evidence type="ECO:0008006" key="4">
    <source>
        <dbReference type="Google" id="ProtNLM"/>
    </source>
</evidence>
<reference evidence="2" key="1">
    <citation type="submission" date="2020-09" db="EMBL/GenBank/DDBJ databases">
        <title>Genome-Enabled Discovery of Anthraquinone Biosynthesis in Senna tora.</title>
        <authorList>
            <person name="Kang S.-H."/>
            <person name="Pandey R.P."/>
            <person name="Lee C.-M."/>
            <person name="Sim J.-S."/>
            <person name="Jeong J.-T."/>
            <person name="Choi B.-S."/>
            <person name="Jung M."/>
            <person name="Ginzburg D."/>
            <person name="Zhao K."/>
            <person name="Won S.Y."/>
            <person name="Oh T.-J."/>
            <person name="Yu Y."/>
            <person name="Kim N.-H."/>
            <person name="Lee O.R."/>
            <person name="Lee T.-H."/>
            <person name="Bashyal P."/>
            <person name="Kim T.-S."/>
            <person name="Lee W.-H."/>
            <person name="Kawkins C."/>
            <person name="Kim C.-K."/>
            <person name="Kim J.S."/>
            <person name="Ahn B.O."/>
            <person name="Rhee S.Y."/>
            <person name="Sohng J.K."/>
        </authorList>
    </citation>
    <scope>NUCLEOTIDE SEQUENCE</scope>
    <source>
        <tissue evidence="2">Leaf</tissue>
    </source>
</reference>